<dbReference type="Pfam" id="PF05193">
    <property type="entry name" value="Peptidase_M16_C"/>
    <property type="match status" value="1"/>
</dbReference>
<protein>
    <submittedName>
        <fullName evidence="2">Mitochondrial-processing peptidase subunit alpha-like</fullName>
    </submittedName>
</protein>
<gene>
    <name evidence="2" type="ORF">D8674_014298</name>
</gene>
<organism evidence="2 3">
    <name type="scientific">Pyrus ussuriensis x Pyrus communis</name>
    <dbReference type="NCBI Taxonomy" id="2448454"/>
    <lineage>
        <taxon>Eukaryota</taxon>
        <taxon>Viridiplantae</taxon>
        <taxon>Streptophyta</taxon>
        <taxon>Embryophyta</taxon>
        <taxon>Tracheophyta</taxon>
        <taxon>Spermatophyta</taxon>
        <taxon>Magnoliopsida</taxon>
        <taxon>eudicotyledons</taxon>
        <taxon>Gunneridae</taxon>
        <taxon>Pentapetalae</taxon>
        <taxon>rosids</taxon>
        <taxon>fabids</taxon>
        <taxon>Rosales</taxon>
        <taxon>Rosaceae</taxon>
        <taxon>Amygdaloideae</taxon>
        <taxon>Maleae</taxon>
        <taxon>Pyrus</taxon>
    </lineage>
</organism>
<evidence type="ECO:0000313" key="2">
    <source>
        <dbReference type="EMBL" id="KAB2618429.1"/>
    </source>
</evidence>
<feature type="domain" description="Peptidase M16 C-terminal" evidence="1">
    <location>
        <begin position="50"/>
        <end position="160"/>
    </location>
</feature>
<dbReference type="GO" id="GO:0005739">
    <property type="term" value="C:mitochondrion"/>
    <property type="evidence" value="ECO:0007669"/>
    <property type="project" value="TreeGrafter"/>
</dbReference>
<dbReference type="InterPro" id="IPR050361">
    <property type="entry name" value="MPP/UQCRC_Complex"/>
</dbReference>
<dbReference type="SUPFAM" id="SSF63411">
    <property type="entry name" value="LuxS/MPP-like metallohydrolase"/>
    <property type="match status" value="1"/>
</dbReference>
<evidence type="ECO:0000313" key="3">
    <source>
        <dbReference type="Proteomes" id="UP000327157"/>
    </source>
</evidence>
<comment type="caution">
    <text evidence="2">The sequence shown here is derived from an EMBL/GenBank/DDBJ whole genome shotgun (WGS) entry which is preliminary data.</text>
</comment>
<reference evidence="2 3" key="1">
    <citation type="submission" date="2019-09" db="EMBL/GenBank/DDBJ databases">
        <authorList>
            <person name="Ou C."/>
        </authorList>
    </citation>
    <scope>NUCLEOTIDE SEQUENCE [LARGE SCALE GENOMIC DNA]</scope>
    <source>
        <strain evidence="2">S2</strain>
        <tissue evidence="2">Leaf</tissue>
    </source>
</reference>
<sequence>MMLQRSPPPPPPPPPLLSEVCFGWLIGEKSRSMPPLGLLLSGINLPPALPDHVQPVDVKITTLPNCVKIVSLRSEETRCDLAFKLPGGWHNERDAMTLNTLQALMGGGESFSAGGPGKGMHSRLYSRVLNRYSEFHSILAFSSIYNDTGIFGIQASTCPDFFRNSHWETNSDVR</sequence>
<dbReference type="Gene3D" id="3.30.830.10">
    <property type="entry name" value="Metalloenzyme, LuxS/M16 peptidase-like"/>
    <property type="match status" value="1"/>
</dbReference>
<name>A0A5N5GS73_9ROSA</name>
<dbReference type="AlphaFoldDB" id="A0A5N5GS73"/>
<dbReference type="OrthoDB" id="10251424at2759"/>
<reference evidence="2 3" key="3">
    <citation type="submission" date="2019-11" db="EMBL/GenBank/DDBJ databases">
        <title>A de novo genome assembly of a pear dwarfing rootstock.</title>
        <authorList>
            <person name="Wang F."/>
            <person name="Wang J."/>
            <person name="Li S."/>
            <person name="Zhang Y."/>
            <person name="Fang M."/>
            <person name="Ma L."/>
            <person name="Zhao Y."/>
            <person name="Jiang S."/>
        </authorList>
    </citation>
    <scope>NUCLEOTIDE SEQUENCE [LARGE SCALE GENOMIC DNA]</scope>
    <source>
        <strain evidence="2">S2</strain>
        <tissue evidence="2">Leaf</tissue>
    </source>
</reference>
<dbReference type="InterPro" id="IPR007863">
    <property type="entry name" value="Peptidase_M16_C"/>
</dbReference>
<reference evidence="3" key="2">
    <citation type="submission" date="2019-10" db="EMBL/GenBank/DDBJ databases">
        <title>A de novo genome assembly of a pear dwarfing rootstock.</title>
        <authorList>
            <person name="Wang F."/>
            <person name="Wang J."/>
            <person name="Li S."/>
            <person name="Zhang Y."/>
            <person name="Fang M."/>
            <person name="Ma L."/>
            <person name="Zhao Y."/>
            <person name="Jiang S."/>
        </authorList>
    </citation>
    <scope>NUCLEOTIDE SEQUENCE [LARGE SCALE GENOMIC DNA]</scope>
</reference>
<accession>A0A5N5GS73</accession>
<proteinExistence type="predicted"/>
<dbReference type="EMBL" id="SMOL01000401">
    <property type="protein sequence ID" value="KAB2618429.1"/>
    <property type="molecule type" value="Genomic_DNA"/>
</dbReference>
<evidence type="ECO:0000259" key="1">
    <source>
        <dbReference type="Pfam" id="PF05193"/>
    </source>
</evidence>
<keyword evidence="3" id="KW-1185">Reference proteome</keyword>
<dbReference type="PANTHER" id="PTHR11851">
    <property type="entry name" value="METALLOPROTEASE"/>
    <property type="match status" value="1"/>
</dbReference>
<dbReference type="InterPro" id="IPR011249">
    <property type="entry name" value="Metalloenz_LuxS/M16"/>
</dbReference>
<dbReference type="Proteomes" id="UP000327157">
    <property type="component" value="Chromosome 15"/>
</dbReference>
<dbReference type="GO" id="GO:0046872">
    <property type="term" value="F:metal ion binding"/>
    <property type="evidence" value="ECO:0007669"/>
    <property type="project" value="InterPro"/>
</dbReference>
<dbReference type="PANTHER" id="PTHR11851:SF190">
    <property type="entry name" value="MITOCHONDRIAL-PROCESSING PEPTIDASE SUBUNIT ALPHA"/>
    <property type="match status" value="1"/>
</dbReference>